<sequence length="234" mass="26966">MKITGTRSYIQIEEENGNIARFDGEACLGEFYAYASPIRWIRHRGEATDGDRIDLIYRATRYGKETDTRVLFFDVDGSVMFETELGLKTEVCFFKGQLLFPVVVVLSLLFSALLIAALNVVNPGFYLAFCVGFLIFASPFLIWMLRICRFRLVAEGCDVTFTPSFGRRDRFPVSAITRVVRSTRKDCGCEEVKKIWIYTDSRRITITREMEGIDDMDAYLLRHVDAEDIITRRR</sequence>
<accession>A0A939BDH9</accession>
<gene>
    <name evidence="2" type="ORF">H6A13_12545</name>
</gene>
<proteinExistence type="predicted"/>
<evidence type="ECO:0000313" key="2">
    <source>
        <dbReference type="EMBL" id="MBM6827907.1"/>
    </source>
</evidence>
<keyword evidence="3" id="KW-1185">Reference proteome</keyword>
<feature type="transmembrane region" description="Helical" evidence="1">
    <location>
        <begin position="124"/>
        <end position="145"/>
    </location>
</feature>
<keyword evidence="1" id="KW-0812">Transmembrane</keyword>
<protein>
    <submittedName>
        <fullName evidence="2">Uncharacterized protein</fullName>
    </submittedName>
</protein>
<reference evidence="2" key="1">
    <citation type="submission" date="2020-08" db="EMBL/GenBank/DDBJ databases">
        <authorList>
            <person name="Cejkova D."/>
            <person name="Kubasova T."/>
            <person name="Jahodarova E."/>
            <person name="Rychlik I."/>
        </authorList>
    </citation>
    <scope>NUCLEOTIDE SEQUENCE</scope>
    <source>
        <strain evidence="2">An420c</strain>
    </source>
</reference>
<feature type="transmembrane region" description="Helical" evidence="1">
    <location>
        <begin position="98"/>
        <end position="118"/>
    </location>
</feature>
<evidence type="ECO:0000256" key="1">
    <source>
        <dbReference type="SAM" id="Phobius"/>
    </source>
</evidence>
<evidence type="ECO:0000313" key="3">
    <source>
        <dbReference type="Proteomes" id="UP000713880"/>
    </source>
</evidence>
<dbReference type="RefSeq" id="WP_204909880.1">
    <property type="nucleotide sequence ID" value="NZ_JACJLV010000078.1"/>
</dbReference>
<comment type="caution">
    <text evidence="2">The sequence shown here is derived from an EMBL/GenBank/DDBJ whole genome shotgun (WGS) entry which is preliminary data.</text>
</comment>
<reference evidence="2" key="2">
    <citation type="journal article" date="2021" name="Sci. Rep.">
        <title>The distribution of antibiotic resistance genes in chicken gut microbiota commensals.</title>
        <authorList>
            <person name="Juricova H."/>
            <person name="Matiasovicova J."/>
            <person name="Kubasova T."/>
            <person name="Cejkova D."/>
            <person name="Rychlik I."/>
        </authorList>
    </citation>
    <scope>NUCLEOTIDE SEQUENCE</scope>
    <source>
        <strain evidence="2">An420c</strain>
    </source>
</reference>
<keyword evidence="1" id="KW-1133">Transmembrane helix</keyword>
<organism evidence="2 3">
    <name type="scientific">Mordavella massiliensis</name>
    <dbReference type="NCBI Taxonomy" id="1871024"/>
    <lineage>
        <taxon>Bacteria</taxon>
        <taxon>Bacillati</taxon>
        <taxon>Bacillota</taxon>
        <taxon>Clostridia</taxon>
        <taxon>Eubacteriales</taxon>
        <taxon>Clostridiaceae</taxon>
        <taxon>Mordavella</taxon>
    </lineage>
</organism>
<dbReference type="EMBL" id="JACJLV010000078">
    <property type="protein sequence ID" value="MBM6827907.1"/>
    <property type="molecule type" value="Genomic_DNA"/>
</dbReference>
<name>A0A939BDH9_9CLOT</name>
<dbReference type="Proteomes" id="UP000713880">
    <property type="component" value="Unassembled WGS sequence"/>
</dbReference>
<dbReference type="AlphaFoldDB" id="A0A939BDH9"/>
<keyword evidence="1" id="KW-0472">Membrane</keyword>